<evidence type="ECO:0000313" key="4">
    <source>
        <dbReference type="Proteomes" id="UP000203464"/>
    </source>
</evidence>
<evidence type="ECO:0000313" key="3">
    <source>
        <dbReference type="EMBL" id="SMX39430.1"/>
    </source>
</evidence>
<evidence type="ECO:0000259" key="1">
    <source>
        <dbReference type="Pfam" id="PF03435"/>
    </source>
</evidence>
<dbReference type="Gene3D" id="3.40.50.720">
    <property type="entry name" value="NAD(P)-binding Rossmann-like Domain"/>
    <property type="match status" value="1"/>
</dbReference>
<evidence type="ECO:0000259" key="2">
    <source>
        <dbReference type="Pfam" id="PF13761"/>
    </source>
</evidence>
<dbReference type="InterPro" id="IPR025311">
    <property type="entry name" value="DUF4166"/>
</dbReference>
<dbReference type="Proteomes" id="UP000203464">
    <property type="component" value="Unassembled WGS sequence"/>
</dbReference>
<dbReference type="RefSeq" id="WP_093996386.1">
    <property type="nucleotide sequence ID" value="NZ_FXYD01000003.1"/>
</dbReference>
<name>A0A238K955_9RHOB</name>
<dbReference type="EMBL" id="FXYD01000003">
    <property type="protein sequence ID" value="SMX39430.1"/>
    <property type="molecule type" value="Genomic_DNA"/>
</dbReference>
<dbReference type="Pfam" id="PF03435">
    <property type="entry name" value="Sacchrp_dh_NADP"/>
    <property type="match status" value="1"/>
</dbReference>
<organism evidence="3 4">
    <name type="scientific">Octadecabacter ascidiaceicola</name>
    <dbReference type="NCBI Taxonomy" id="1655543"/>
    <lineage>
        <taxon>Bacteria</taxon>
        <taxon>Pseudomonadati</taxon>
        <taxon>Pseudomonadota</taxon>
        <taxon>Alphaproteobacteria</taxon>
        <taxon>Rhodobacterales</taxon>
        <taxon>Roseobacteraceae</taxon>
        <taxon>Octadecabacter</taxon>
    </lineage>
</organism>
<dbReference type="Pfam" id="PF13761">
    <property type="entry name" value="DUF4166"/>
    <property type="match status" value="1"/>
</dbReference>
<proteinExistence type="predicted"/>
<dbReference type="AlphaFoldDB" id="A0A238K955"/>
<dbReference type="InterPro" id="IPR036291">
    <property type="entry name" value="NAD(P)-bd_dom_sf"/>
</dbReference>
<keyword evidence="4" id="KW-1185">Reference proteome</keyword>
<sequence>MKVLVIGGTGMFGSRLCELLARDGHEVTIASRRKPNPQFATEMIEFTHQEFDRDGPLSGFERYDVIADAAGPFHAYGDDPYRIAEAAIGAGVHYFDLCDNAEFCQGIGALDEAAKAAGVTVASGMSSVPAVSSSAVEALCAGQTPLMIETAILPGNKAPRGRAVVESILNQTGMNYSEVQSGQKQSVRSWSEPKSYNMGEYKRQGWRIEVPDQRLFPDHFDCPNVSFRAGLELGVMRYGLGVLSFLRSKLGFGIPNWFVSLMMAGAKALEPFGTDRGGMIVEVTVPQGDGFIRKKWVMRAENGDGPYTPTIAIRAACRNMSALNAGAGPALSLIPLAQVEACFEGLDIETERTQAADVPIFRQVLGASFDILPDPIKATHNAVTPRAFKGMASVTRGTGVLARVAALLFGFPPTQQSIEVEVKKIPDGRGERWLRRFGTRVFKSYLCPNDHVMTERFGALTFELDLNVRNGALHFPVKRGRLGFIPIPRFMLPQSIASEVDIEGVFHFDVLLKAPTGATLVHYKGWLKQT</sequence>
<dbReference type="PANTHER" id="PTHR43796">
    <property type="entry name" value="CARBOXYNORSPERMIDINE SYNTHASE"/>
    <property type="match status" value="1"/>
</dbReference>
<gene>
    <name evidence="3" type="ORF">OCA8868_01968</name>
</gene>
<dbReference type="SUPFAM" id="SSF51735">
    <property type="entry name" value="NAD(P)-binding Rossmann-fold domains"/>
    <property type="match status" value="1"/>
</dbReference>
<dbReference type="InterPro" id="IPR005097">
    <property type="entry name" value="Sacchrp_dh_NADP-bd"/>
</dbReference>
<feature type="domain" description="Saccharopine dehydrogenase NADP binding" evidence="1">
    <location>
        <begin position="3"/>
        <end position="121"/>
    </location>
</feature>
<protein>
    <submittedName>
        <fullName evidence="3">Saccharopine dehydrogenase</fullName>
    </submittedName>
</protein>
<feature type="domain" description="DUF4166" evidence="2">
    <location>
        <begin position="375"/>
        <end position="527"/>
    </location>
</feature>
<reference evidence="4" key="1">
    <citation type="submission" date="2017-05" db="EMBL/GenBank/DDBJ databases">
        <authorList>
            <person name="Rodrigo-Torres L."/>
            <person name="Arahal R. D."/>
            <person name="Lucena T."/>
        </authorList>
    </citation>
    <scope>NUCLEOTIDE SEQUENCE [LARGE SCALE GENOMIC DNA]</scope>
    <source>
        <strain evidence="4">CECT 8868</strain>
    </source>
</reference>
<dbReference type="PANTHER" id="PTHR43796:SF2">
    <property type="entry name" value="CARBOXYNORSPERMIDINE SYNTHASE"/>
    <property type="match status" value="1"/>
</dbReference>
<accession>A0A238K955</accession>
<dbReference type="OrthoDB" id="528778at2"/>